<comment type="caution">
    <text evidence="4">The sequence shown here is derived from an EMBL/GenBank/DDBJ whole genome shotgun (WGS) entry which is preliminary data.</text>
</comment>
<keyword evidence="2" id="KW-0812">Transmembrane</keyword>
<dbReference type="PANTHER" id="PTHR34473:SF2">
    <property type="entry name" value="UPF0699 TRANSMEMBRANE PROTEIN YDBT"/>
    <property type="match status" value="1"/>
</dbReference>
<dbReference type="PANTHER" id="PTHR34473">
    <property type="entry name" value="UPF0699 TRANSMEMBRANE PROTEIN YDBS"/>
    <property type="match status" value="1"/>
</dbReference>
<dbReference type="RefSeq" id="WP_184951558.1">
    <property type="nucleotide sequence ID" value="NZ_JACHMF010000001.1"/>
</dbReference>
<protein>
    <submittedName>
        <fullName evidence="4">Putative membrane protein</fullName>
    </submittedName>
</protein>
<reference evidence="4 5" key="1">
    <citation type="submission" date="2020-08" db="EMBL/GenBank/DDBJ databases">
        <title>Sequencing the genomes of 1000 actinobacteria strains.</title>
        <authorList>
            <person name="Klenk H.-P."/>
        </authorList>
    </citation>
    <scope>NUCLEOTIDE SEQUENCE [LARGE SCALE GENOMIC DNA]</scope>
    <source>
        <strain evidence="4 5">DSM 45518</strain>
    </source>
</reference>
<sequence>MTGDWQRLDPRAVPVAAVLMLGVAVLAAVPTAIGLADVSIGVALGWTLPGAVVVVVAGTLAEWLRLRHSRYRVGPERVELHTGVFIRNRRSLQRDRIRTVDVTANPLLRVFGLVSVRIGTGEQADRGTVRLSPVTRATGDDLRRVLLDRPAGPTAEGTLASIDPGWIRYAPLSFVTPLLGVSAAGGALNVADWFGLSGGLVEWTIDRLGGLGLIGGLAVLLGIALMIGFLGALGLWVEMWWGYRLDREPGGTLRVRRGLLTTRSISVEEQRVRGVELVEALGSRLAGAARVDVVATGMATGTEKDKAQHRTLLPAAPAALARRVAADVLRERDTPAEPAHLTPHPVAARGRRLRWALGGVLAGELPLLVLGLLLTDVLLHLAWITTLIAVPVAVALARDAYRNLGHALHGTYLVARSGSVRRCTVALQRPGIIGWTVRQSIFQRRSGLATVRATTAAGAGAYALRDVAFGAGLDVADAAVPGLLTPFLLPAAPSPTAPSPTAPSPAAPSPAAPSPAAPSPAAPSPAAPSPAAPSPAAPSPVSEDGAE</sequence>
<feature type="domain" description="YdbS-like PH" evidence="3">
    <location>
        <begin position="67"/>
        <end position="136"/>
    </location>
</feature>
<feature type="transmembrane region" description="Helical" evidence="2">
    <location>
        <begin position="355"/>
        <end position="374"/>
    </location>
</feature>
<feature type="compositionally biased region" description="Pro residues" evidence="1">
    <location>
        <begin position="494"/>
        <end position="538"/>
    </location>
</feature>
<feature type="transmembrane region" description="Helical" evidence="2">
    <location>
        <begin position="12"/>
        <end position="36"/>
    </location>
</feature>
<dbReference type="EMBL" id="JACHMF010000001">
    <property type="protein sequence ID" value="MBB4692882.1"/>
    <property type="molecule type" value="Genomic_DNA"/>
</dbReference>
<keyword evidence="2" id="KW-1133">Transmembrane helix</keyword>
<evidence type="ECO:0000256" key="2">
    <source>
        <dbReference type="SAM" id="Phobius"/>
    </source>
</evidence>
<evidence type="ECO:0000259" key="3">
    <source>
        <dbReference type="Pfam" id="PF03703"/>
    </source>
</evidence>
<gene>
    <name evidence="4" type="ORF">BKA14_003030</name>
</gene>
<keyword evidence="5" id="KW-1185">Reference proteome</keyword>
<name>A0A7W7CQJ2_9ACTN</name>
<dbReference type="InterPro" id="IPR005182">
    <property type="entry name" value="YdbS-like_PH"/>
</dbReference>
<evidence type="ECO:0000313" key="4">
    <source>
        <dbReference type="EMBL" id="MBB4692882.1"/>
    </source>
</evidence>
<feature type="transmembrane region" description="Helical" evidence="2">
    <location>
        <begin position="42"/>
        <end position="64"/>
    </location>
</feature>
<dbReference type="Proteomes" id="UP000542742">
    <property type="component" value="Unassembled WGS sequence"/>
</dbReference>
<feature type="transmembrane region" description="Helical" evidence="2">
    <location>
        <begin position="211"/>
        <end position="237"/>
    </location>
</feature>
<evidence type="ECO:0000313" key="5">
    <source>
        <dbReference type="Proteomes" id="UP000542742"/>
    </source>
</evidence>
<feature type="domain" description="YdbS-like PH" evidence="3">
    <location>
        <begin position="401"/>
        <end position="467"/>
    </location>
</feature>
<dbReference type="AlphaFoldDB" id="A0A7W7CQJ2"/>
<dbReference type="Pfam" id="PF03703">
    <property type="entry name" value="bPH_2"/>
    <property type="match status" value="2"/>
</dbReference>
<accession>A0A7W7CQJ2</accession>
<keyword evidence="2" id="KW-0472">Membrane</keyword>
<organism evidence="4 5">
    <name type="scientific">Paractinoplanes abujensis</name>
    <dbReference type="NCBI Taxonomy" id="882441"/>
    <lineage>
        <taxon>Bacteria</taxon>
        <taxon>Bacillati</taxon>
        <taxon>Actinomycetota</taxon>
        <taxon>Actinomycetes</taxon>
        <taxon>Micromonosporales</taxon>
        <taxon>Micromonosporaceae</taxon>
        <taxon>Paractinoplanes</taxon>
    </lineage>
</organism>
<feature type="region of interest" description="Disordered" evidence="1">
    <location>
        <begin position="494"/>
        <end position="547"/>
    </location>
</feature>
<evidence type="ECO:0000256" key="1">
    <source>
        <dbReference type="SAM" id="MobiDB-lite"/>
    </source>
</evidence>
<feature type="transmembrane region" description="Helical" evidence="2">
    <location>
        <begin position="169"/>
        <end position="191"/>
    </location>
</feature>
<feature type="transmembrane region" description="Helical" evidence="2">
    <location>
        <begin position="380"/>
        <end position="397"/>
    </location>
</feature>
<proteinExistence type="predicted"/>